<evidence type="ECO:0000256" key="3">
    <source>
        <dbReference type="ARBA" id="ARBA00020129"/>
    </source>
</evidence>
<organism evidence="5 6">
    <name type="scientific">Agreia bicolorata</name>
    <dbReference type="NCBI Taxonomy" id="110935"/>
    <lineage>
        <taxon>Bacteria</taxon>
        <taxon>Bacillati</taxon>
        <taxon>Actinomycetota</taxon>
        <taxon>Actinomycetes</taxon>
        <taxon>Micrococcales</taxon>
        <taxon>Microbacteriaceae</taxon>
        <taxon>Agreia</taxon>
    </lineage>
</organism>
<dbReference type="SUPFAM" id="SSF52218">
    <property type="entry name" value="Flavoproteins"/>
    <property type="match status" value="1"/>
</dbReference>
<dbReference type="EMBL" id="FUYG01000001">
    <property type="protein sequence ID" value="SKA82763.1"/>
    <property type="molecule type" value="Genomic_DNA"/>
</dbReference>
<evidence type="ECO:0000256" key="2">
    <source>
        <dbReference type="ARBA" id="ARBA00009942"/>
    </source>
</evidence>
<name>A0A1T4WZF3_9MICO</name>
<protein>
    <recommendedName>
        <fullName evidence="3 4">Protein NrdI</fullName>
    </recommendedName>
</protein>
<dbReference type="AlphaFoldDB" id="A0A1T4WZF3"/>
<dbReference type="PIRSF" id="PIRSF005087">
    <property type="entry name" value="NrdI"/>
    <property type="match status" value="1"/>
</dbReference>
<sequence length="159" mass="17216">MSWPASPASHPVSLAAVVDTIPTVSNLVYFSSVSGNTHRFVEKLGMPADRIPLHKWQPRLVATEPFVLVLPTYGGGTEGGAVPKQVISFLNDEHNRSLIRGVISAGNTNFGEAFCKAGDIVSRKCAVPHLYKFEVFGTPDDVNAVHDGLEAFWTSPQQQ</sequence>
<evidence type="ECO:0000313" key="6">
    <source>
        <dbReference type="Proteomes" id="UP000189735"/>
    </source>
</evidence>
<dbReference type="PANTHER" id="PTHR37297:SF1">
    <property type="entry name" value="PROTEIN NRDI"/>
    <property type="match status" value="1"/>
</dbReference>
<gene>
    <name evidence="4" type="primary">nrdI</name>
    <name evidence="5" type="ORF">SAMN06295879_0528</name>
</gene>
<dbReference type="InterPro" id="IPR020852">
    <property type="entry name" value="RNR_Ib_NrdI_bac"/>
</dbReference>
<dbReference type="NCBIfam" id="TIGR00333">
    <property type="entry name" value="nrdI"/>
    <property type="match status" value="1"/>
</dbReference>
<dbReference type="HAMAP" id="MF_00128">
    <property type="entry name" value="NrdI"/>
    <property type="match status" value="1"/>
</dbReference>
<dbReference type="Gene3D" id="3.40.50.360">
    <property type="match status" value="1"/>
</dbReference>
<comment type="similarity">
    <text evidence="2 4">Belongs to the NrdI family.</text>
</comment>
<dbReference type="GO" id="GO:0010181">
    <property type="term" value="F:FMN binding"/>
    <property type="evidence" value="ECO:0007669"/>
    <property type="project" value="InterPro"/>
</dbReference>
<dbReference type="PANTHER" id="PTHR37297">
    <property type="entry name" value="PROTEIN NRDI"/>
    <property type="match status" value="1"/>
</dbReference>
<reference evidence="6" key="1">
    <citation type="submission" date="2017-02" db="EMBL/GenBank/DDBJ databases">
        <authorList>
            <person name="Varghese N."/>
            <person name="Submissions S."/>
        </authorList>
    </citation>
    <scope>NUCLEOTIDE SEQUENCE [LARGE SCALE GENOMIC DNA]</scope>
    <source>
        <strain evidence="6">VKM Ac-2052</strain>
    </source>
</reference>
<evidence type="ECO:0000256" key="4">
    <source>
        <dbReference type="HAMAP-Rule" id="MF_00128"/>
    </source>
</evidence>
<dbReference type="InterPro" id="IPR004465">
    <property type="entry name" value="RNR_NrdI"/>
</dbReference>
<proteinExistence type="inferred from homology"/>
<evidence type="ECO:0000313" key="5">
    <source>
        <dbReference type="EMBL" id="SKA82763.1"/>
    </source>
</evidence>
<dbReference type="Proteomes" id="UP000189735">
    <property type="component" value="Unassembled WGS sequence"/>
</dbReference>
<comment type="function">
    <text evidence="1 4">Probably involved in ribonucleotide reductase function.</text>
</comment>
<dbReference type="Pfam" id="PF07972">
    <property type="entry name" value="Flavodoxin_NdrI"/>
    <property type="match status" value="1"/>
</dbReference>
<evidence type="ECO:0000256" key="1">
    <source>
        <dbReference type="ARBA" id="ARBA00003999"/>
    </source>
</evidence>
<dbReference type="InterPro" id="IPR029039">
    <property type="entry name" value="Flavoprotein-like_sf"/>
</dbReference>
<accession>A0A1T4WZF3</accession>